<accession>G1NC48</accession>
<dbReference type="Bgee" id="ENSMGAG00000009928">
    <property type="expression patterns" value="Expressed in brain and 2 other cell types or tissues"/>
</dbReference>
<evidence type="ECO:0000313" key="3">
    <source>
        <dbReference type="Proteomes" id="UP000001645"/>
    </source>
</evidence>
<dbReference type="Pfam" id="PF00612">
    <property type="entry name" value="IQ"/>
    <property type="match status" value="1"/>
</dbReference>
<sequence length="668" mass="75101">MPPTSLDPSPDCNIAVCHGTIDQTAPGFLAFKQRHCLSWGSIVYFLERTEKLLQAYAVPLATISCQKLVEAASDFVLNENPTKSDILSVIENRSTVERILNRPGQRYKGQGGTEMAAVKIQATWRRYQARTAYVRFRQQQWASGVIAISWLLHNHMARVKKTLKESRQRHLENFYIRAKHLAANWNRIRTSRRTIIHIPSLGYSQCIREHIPDLALQQNLQLGRLCDILDANVDVIYICPLHLSEELLQYYNKLLGLQAAVRSGNPEDMSDLQDRFKILTPEAINSFPLISALSQLVVDNMEVQRWLFKMNDESGGNGTAFCDIILHLECYHWVLKERQKHSPETWSKKWAHEPALVKISQELPGLLAQHVQPVNEKRFPTWEKFLQTFLSQGGVIEAFPLSENVTNLTVDMLIEPTGDIKVVSSGDQLHADGPLRSSGTTIPQSSVDPAVLNSLCLKIGEACKSKGVLGYFSVDFVTFIHPQTMEQQVWATDLDLCYSDQLALTQLTLYVSDGNMDCCSGLSEVPLGSRKMKSQCLSPGSSRCAVASSQLRHSSLSVIYYSVLLQMCKAHGIGFDLQQKQGTVFILYDDQKRCRLGMITIGEDLQGVLMTFARNLFIIHQEISAPNMQGETNFKMAIQDIEAILGVTAENKLKLEEEHPSKADALKE</sequence>
<organism evidence="2 3">
    <name type="scientific">Meleagris gallopavo</name>
    <name type="common">Wild turkey</name>
    <dbReference type="NCBI Taxonomy" id="9103"/>
    <lineage>
        <taxon>Eukaryota</taxon>
        <taxon>Metazoa</taxon>
        <taxon>Chordata</taxon>
        <taxon>Craniata</taxon>
        <taxon>Vertebrata</taxon>
        <taxon>Euteleostomi</taxon>
        <taxon>Archelosauria</taxon>
        <taxon>Archosauria</taxon>
        <taxon>Dinosauria</taxon>
        <taxon>Saurischia</taxon>
        <taxon>Theropoda</taxon>
        <taxon>Coelurosauria</taxon>
        <taxon>Aves</taxon>
        <taxon>Neognathae</taxon>
        <taxon>Galloanserae</taxon>
        <taxon>Galliformes</taxon>
        <taxon>Phasianidae</taxon>
        <taxon>Meleagridinae</taxon>
        <taxon>Meleagris</taxon>
    </lineage>
</organism>
<reference evidence="2" key="3">
    <citation type="submission" date="2025-09" db="UniProtKB">
        <authorList>
            <consortium name="Ensembl"/>
        </authorList>
    </citation>
    <scope>IDENTIFICATION</scope>
</reference>
<dbReference type="InterPro" id="IPR000048">
    <property type="entry name" value="IQ_motif_EF-hand-BS"/>
</dbReference>
<evidence type="ECO:0000313" key="2">
    <source>
        <dbReference type="Ensembl" id="ENSMGAP00000010277.3"/>
    </source>
</evidence>
<reference evidence="2 3" key="1">
    <citation type="journal article" date="2010" name="PLoS Biol.">
        <title>Multi-platform next-generation sequencing of the domestic turkey (Meleagris gallopavo): genome assembly and analysis.</title>
        <authorList>
            <person name="Dalloul R.A."/>
            <person name="Long J.A."/>
            <person name="Zimin A.V."/>
            <person name="Aslam L."/>
            <person name="Beal K."/>
            <person name="Blomberg L.A."/>
            <person name="Bouffard P."/>
            <person name="Burt D.W."/>
            <person name="Crasta O."/>
            <person name="Crooijmans R.P."/>
            <person name="Cooper K."/>
            <person name="Coulombe R.A."/>
            <person name="De S."/>
            <person name="Delany M.E."/>
            <person name="Dodgson J.B."/>
            <person name="Dong J.J."/>
            <person name="Evans C."/>
            <person name="Frederickson K.M."/>
            <person name="Flicek P."/>
            <person name="Florea L."/>
            <person name="Folkerts O."/>
            <person name="Groenen M.A."/>
            <person name="Harkins T.T."/>
            <person name="Herrero J."/>
            <person name="Hoffmann S."/>
            <person name="Megens H.J."/>
            <person name="Jiang A."/>
            <person name="de Jong P."/>
            <person name="Kaiser P."/>
            <person name="Kim H."/>
            <person name="Kim K.W."/>
            <person name="Kim S."/>
            <person name="Langenberger D."/>
            <person name="Lee M.K."/>
            <person name="Lee T."/>
            <person name="Mane S."/>
            <person name="Marcais G."/>
            <person name="Marz M."/>
            <person name="McElroy A.P."/>
            <person name="Modise T."/>
            <person name="Nefedov M."/>
            <person name="Notredame C."/>
            <person name="Paton I.R."/>
            <person name="Payne W.S."/>
            <person name="Pertea G."/>
            <person name="Prickett D."/>
            <person name="Puiu D."/>
            <person name="Qioa D."/>
            <person name="Raineri E."/>
            <person name="Ruffier M."/>
            <person name="Salzberg S.L."/>
            <person name="Schatz M.C."/>
            <person name="Scheuring C."/>
            <person name="Schmidt C.J."/>
            <person name="Schroeder S."/>
            <person name="Searle S.M."/>
            <person name="Smith E.J."/>
            <person name="Smith J."/>
            <person name="Sonstegard T.S."/>
            <person name="Stadler P.F."/>
            <person name="Tafer H."/>
            <person name="Tu Z.J."/>
            <person name="Van Tassell C.P."/>
            <person name="Vilella A.J."/>
            <person name="Williams K.P."/>
            <person name="Yorke J.A."/>
            <person name="Zhang L."/>
            <person name="Zhang H.B."/>
            <person name="Zhang X."/>
            <person name="Zhang Y."/>
            <person name="Reed K.M."/>
        </authorList>
    </citation>
    <scope>NUCLEOTIDE SEQUENCE [LARGE SCALE GENOMIC DNA]</scope>
</reference>
<dbReference type="PROSITE" id="PS50096">
    <property type="entry name" value="IQ"/>
    <property type="match status" value="1"/>
</dbReference>
<name>G1NC48_MELGA</name>
<dbReference type="Proteomes" id="UP000001645">
    <property type="component" value="Chromosome 12"/>
</dbReference>
<evidence type="ECO:0000259" key="1">
    <source>
        <dbReference type="Pfam" id="PF24923"/>
    </source>
</evidence>
<dbReference type="InterPro" id="IPR038752">
    <property type="entry name" value="IQCH"/>
</dbReference>
<dbReference type="HOGENOM" id="CLU_008013_0_0_1"/>
<keyword evidence="3" id="KW-1185">Reference proteome</keyword>
<dbReference type="PANTHER" id="PTHR14465:SF0">
    <property type="entry name" value="IQ DOMAIN-CONTAINING PROTEIN H"/>
    <property type="match status" value="1"/>
</dbReference>
<dbReference type="AlphaFoldDB" id="G1NC48"/>
<gene>
    <name evidence="2" type="primary">IQCH</name>
</gene>
<dbReference type="GeneTree" id="ENSGT00390000008908"/>
<dbReference type="InterPro" id="IPR056855">
    <property type="entry name" value="ATP-grasp_IQCH"/>
</dbReference>
<dbReference type="Ensembl" id="ENSMGAT00000011127.3">
    <property type="protein sequence ID" value="ENSMGAP00000010277.3"/>
    <property type="gene ID" value="ENSMGAG00000009928.3"/>
</dbReference>
<dbReference type="Pfam" id="PF24923">
    <property type="entry name" value="ATP-grasp_IQCH"/>
    <property type="match status" value="1"/>
</dbReference>
<proteinExistence type="predicted"/>
<dbReference type="PANTHER" id="PTHR14465">
    <property type="entry name" value="IQ DOMAIN-CONTAINING PROTEIN H"/>
    <property type="match status" value="1"/>
</dbReference>
<protein>
    <submittedName>
        <fullName evidence="2">IQ motif containing H</fullName>
    </submittedName>
</protein>
<feature type="domain" description="IQCH-like ATP-grasp" evidence="1">
    <location>
        <begin position="289"/>
        <end position="518"/>
    </location>
</feature>
<reference evidence="2" key="2">
    <citation type="submission" date="2025-08" db="UniProtKB">
        <authorList>
            <consortium name="Ensembl"/>
        </authorList>
    </citation>
    <scope>IDENTIFICATION</scope>
</reference>
<dbReference type="OrthoDB" id="9950135at2759"/>